<name>A0A0R2D5Q4_9LACO</name>
<dbReference type="STRING" id="1423796.FC24_GL001572"/>
<reference evidence="1 2" key="1">
    <citation type="journal article" date="2015" name="Genome Announc.">
        <title>Expanding the biotechnology potential of lactobacilli through comparative genomics of 213 strains and associated genera.</title>
        <authorList>
            <person name="Sun Z."/>
            <person name="Harris H.M."/>
            <person name="McCann A."/>
            <person name="Guo C."/>
            <person name="Argimon S."/>
            <person name="Zhang W."/>
            <person name="Yang X."/>
            <person name="Jeffery I.B."/>
            <person name="Cooney J.C."/>
            <person name="Kagawa T.F."/>
            <person name="Liu W."/>
            <person name="Song Y."/>
            <person name="Salvetti E."/>
            <person name="Wrobel A."/>
            <person name="Rasinkangas P."/>
            <person name="Parkhill J."/>
            <person name="Rea M.C."/>
            <person name="O'Sullivan O."/>
            <person name="Ritari J."/>
            <person name="Douillard F.P."/>
            <person name="Paul Ross R."/>
            <person name="Yang R."/>
            <person name="Briner A.E."/>
            <person name="Felis G.E."/>
            <person name="de Vos W.M."/>
            <person name="Barrangou R."/>
            <person name="Klaenhammer T.R."/>
            <person name="Caufield P.W."/>
            <person name="Cui Y."/>
            <person name="Zhang H."/>
            <person name="O'Toole P.W."/>
        </authorList>
    </citation>
    <scope>NUCLEOTIDE SEQUENCE [LARGE SCALE GENOMIC DNA]</scope>
    <source>
        <strain evidence="1 2">DSM 20253</strain>
    </source>
</reference>
<accession>A0A0R2D5Q4</accession>
<sequence>MRQLWRQHKLKNNCAIDSDTVLTPSARSFLKERGITLITKGKPQVNVQKINESFYCFEPNKDLKINKFFAFQYQLKALGNDCIGFTAYFPQWQLTQLLVMIFQLIEIQQNDVTKEIKFQKIDLIQQCPRKIENKVLLNYWLNKLFLTLERLQVSYLALIDEVPQFKETDFDRAYSMITTQLTDFLLNVQNHYLQGGVRNS</sequence>
<keyword evidence="2" id="KW-1185">Reference proteome</keyword>
<dbReference type="PATRIC" id="fig|1423796.3.peg.1600"/>
<dbReference type="AlphaFoldDB" id="A0A0R2D5Q4"/>
<evidence type="ECO:0000313" key="1">
    <source>
        <dbReference type="EMBL" id="KRM97316.1"/>
    </source>
</evidence>
<dbReference type="Proteomes" id="UP000051638">
    <property type="component" value="Unassembled WGS sequence"/>
</dbReference>
<evidence type="ECO:0000313" key="2">
    <source>
        <dbReference type="Proteomes" id="UP000051638"/>
    </source>
</evidence>
<gene>
    <name evidence="1" type="ORF">FC24_GL001572</name>
</gene>
<protein>
    <submittedName>
        <fullName evidence="1">Uncharacterized protein</fullName>
    </submittedName>
</protein>
<comment type="caution">
    <text evidence="1">The sequence shown here is derived from an EMBL/GenBank/DDBJ whole genome shotgun (WGS) entry which is preliminary data.</text>
</comment>
<proteinExistence type="predicted"/>
<dbReference type="EMBL" id="AYYI01000042">
    <property type="protein sequence ID" value="KRM97316.1"/>
    <property type="molecule type" value="Genomic_DNA"/>
</dbReference>
<organism evidence="1 2">
    <name type="scientific">Loigolactobacillus rennini DSM 20253</name>
    <dbReference type="NCBI Taxonomy" id="1423796"/>
    <lineage>
        <taxon>Bacteria</taxon>
        <taxon>Bacillati</taxon>
        <taxon>Bacillota</taxon>
        <taxon>Bacilli</taxon>
        <taxon>Lactobacillales</taxon>
        <taxon>Lactobacillaceae</taxon>
        <taxon>Loigolactobacillus</taxon>
    </lineage>
</organism>